<dbReference type="Proteomes" id="UP000192578">
    <property type="component" value="Unassembled WGS sequence"/>
</dbReference>
<comment type="caution">
    <text evidence="3">The sequence shown here is derived from an EMBL/GenBank/DDBJ whole genome shotgun (WGS) entry which is preliminary data.</text>
</comment>
<dbReference type="AlphaFoldDB" id="A0A1W0X264"/>
<name>A0A1W0X264_HYPEX</name>
<feature type="signal peptide" evidence="2">
    <location>
        <begin position="1"/>
        <end position="23"/>
    </location>
</feature>
<feature type="chain" id="PRO_5013388872" description="Sushi domain-containing protein" evidence="2">
    <location>
        <begin position="24"/>
        <end position="414"/>
    </location>
</feature>
<evidence type="ECO:0008006" key="5">
    <source>
        <dbReference type="Google" id="ProtNLM"/>
    </source>
</evidence>
<protein>
    <recommendedName>
        <fullName evidence="5">Sushi domain-containing protein</fullName>
    </recommendedName>
</protein>
<sequence length="414" mass="46175">METLPLFTALCLVILHAVTQADAVGSNVTTIGFCVFFGDKHTDCRGRLRCKPSDFRGTTSVYGDSADQEQQSDQLLQLPDLEQVCPGVDESSNGTWKVSQGIVPEQYAEIPYPGEVVATCYFRTNGTFHCIGGSVWPDTFWEGLFSGSLNSAFELGLDRWYFQHVERTTQPTTTPTTRRRAVTLTRSWVVAGGRDRSSDRERADDRERAEDRRRYGRPEDDVASANDNDDGYPARQQEPSSYADVTDEADNQDHQGISGTRDAVNRYDAQRAAAQGSDNEHITFTVDPQRVYVCEYYNNGQVGCRNCTEKVYRIVLETGENGNRRDYDCSQPRSGPILKRWTSDNGIIPSSPDSTAVTRSVVATCIFEKSARTYECHGDSALCPDEQGNRVHTNKCLGGRRWSGDYTGDFGYLS</sequence>
<feature type="compositionally biased region" description="Basic and acidic residues" evidence="1">
    <location>
        <begin position="193"/>
        <end position="220"/>
    </location>
</feature>
<dbReference type="OrthoDB" id="10062462at2759"/>
<feature type="region of interest" description="Disordered" evidence="1">
    <location>
        <begin position="191"/>
        <end position="262"/>
    </location>
</feature>
<evidence type="ECO:0000256" key="1">
    <source>
        <dbReference type="SAM" id="MobiDB-lite"/>
    </source>
</evidence>
<keyword evidence="2" id="KW-0732">Signal</keyword>
<reference evidence="4" key="1">
    <citation type="submission" date="2017-01" db="EMBL/GenBank/DDBJ databases">
        <title>Comparative genomics of anhydrobiosis in the tardigrade Hypsibius dujardini.</title>
        <authorList>
            <person name="Yoshida Y."/>
            <person name="Koutsovoulos G."/>
            <person name="Laetsch D."/>
            <person name="Stevens L."/>
            <person name="Kumar S."/>
            <person name="Horikawa D."/>
            <person name="Ishino K."/>
            <person name="Komine S."/>
            <person name="Tomita M."/>
            <person name="Blaxter M."/>
            <person name="Arakawa K."/>
        </authorList>
    </citation>
    <scope>NUCLEOTIDE SEQUENCE [LARGE SCALE GENOMIC DNA]</scope>
    <source>
        <strain evidence="4">Z151</strain>
    </source>
</reference>
<evidence type="ECO:0000256" key="2">
    <source>
        <dbReference type="SAM" id="SignalP"/>
    </source>
</evidence>
<accession>A0A1W0X264</accession>
<evidence type="ECO:0000313" key="3">
    <source>
        <dbReference type="EMBL" id="OQV21524.1"/>
    </source>
</evidence>
<evidence type="ECO:0000313" key="4">
    <source>
        <dbReference type="Proteomes" id="UP000192578"/>
    </source>
</evidence>
<gene>
    <name evidence="3" type="ORF">BV898_04426</name>
</gene>
<organism evidence="3 4">
    <name type="scientific">Hypsibius exemplaris</name>
    <name type="common">Freshwater tardigrade</name>
    <dbReference type="NCBI Taxonomy" id="2072580"/>
    <lineage>
        <taxon>Eukaryota</taxon>
        <taxon>Metazoa</taxon>
        <taxon>Ecdysozoa</taxon>
        <taxon>Tardigrada</taxon>
        <taxon>Eutardigrada</taxon>
        <taxon>Parachela</taxon>
        <taxon>Hypsibioidea</taxon>
        <taxon>Hypsibiidae</taxon>
        <taxon>Hypsibius</taxon>
    </lineage>
</organism>
<proteinExistence type="predicted"/>
<dbReference type="EMBL" id="MTYJ01000022">
    <property type="protein sequence ID" value="OQV21524.1"/>
    <property type="molecule type" value="Genomic_DNA"/>
</dbReference>
<keyword evidence="4" id="KW-1185">Reference proteome</keyword>